<protein>
    <recommendedName>
        <fullName evidence="5">Peptidase S1 domain-containing protein</fullName>
    </recommendedName>
</protein>
<evidence type="ECO:0000313" key="6">
    <source>
        <dbReference type="EMBL" id="KAJ8912488.1"/>
    </source>
</evidence>
<dbReference type="PROSITE" id="PS00134">
    <property type="entry name" value="TRYPSIN_HIS"/>
    <property type="match status" value="1"/>
</dbReference>
<evidence type="ECO:0000259" key="5">
    <source>
        <dbReference type="PROSITE" id="PS50240"/>
    </source>
</evidence>
<keyword evidence="2" id="KW-0865">Zymogen</keyword>
<proteinExistence type="predicted"/>
<dbReference type="EMBL" id="JANEYG010000128">
    <property type="protein sequence ID" value="KAJ8912488.1"/>
    <property type="molecule type" value="Genomic_DNA"/>
</dbReference>
<dbReference type="InterPro" id="IPR009003">
    <property type="entry name" value="Peptidase_S1_PA"/>
</dbReference>
<evidence type="ECO:0000256" key="2">
    <source>
        <dbReference type="ARBA" id="ARBA00023145"/>
    </source>
</evidence>
<feature type="domain" description="Peptidase S1" evidence="5">
    <location>
        <begin position="42"/>
        <end position="163"/>
    </location>
</feature>
<accession>A0AAV8VED4</accession>
<dbReference type="Pfam" id="PF00089">
    <property type="entry name" value="Trypsin"/>
    <property type="match status" value="3"/>
</dbReference>
<dbReference type="GO" id="GO:0006508">
    <property type="term" value="P:proteolysis"/>
    <property type="evidence" value="ECO:0007669"/>
    <property type="project" value="InterPro"/>
</dbReference>
<dbReference type="InterPro" id="IPR043504">
    <property type="entry name" value="Peptidase_S1_PA_chymotrypsin"/>
</dbReference>
<dbReference type="PANTHER" id="PTHR24271">
    <property type="entry name" value="KALLIKREIN-RELATED"/>
    <property type="match status" value="1"/>
</dbReference>
<dbReference type="PANTHER" id="PTHR24271:SF81">
    <property type="entry name" value="GRANZYME B"/>
    <property type="match status" value="1"/>
</dbReference>
<feature type="domain" description="Peptidase S1" evidence="5">
    <location>
        <begin position="224"/>
        <end position="467"/>
    </location>
</feature>
<organism evidence="6 7">
    <name type="scientific">Exocentrus adspersus</name>
    <dbReference type="NCBI Taxonomy" id="1586481"/>
    <lineage>
        <taxon>Eukaryota</taxon>
        <taxon>Metazoa</taxon>
        <taxon>Ecdysozoa</taxon>
        <taxon>Arthropoda</taxon>
        <taxon>Hexapoda</taxon>
        <taxon>Insecta</taxon>
        <taxon>Pterygota</taxon>
        <taxon>Neoptera</taxon>
        <taxon>Endopterygota</taxon>
        <taxon>Coleoptera</taxon>
        <taxon>Polyphaga</taxon>
        <taxon>Cucujiformia</taxon>
        <taxon>Chrysomeloidea</taxon>
        <taxon>Cerambycidae</taxon>
        <taxon>Lamiinae</taxon>
        <taxon>Acanthocinini</taxon>
        <taxon>Exocentrus</taxon>
    </lineage>
</organism>
<feature type="domain" description="Peptidase S1" evidence="5">
    <location>
        <begin position="477"/>
        <end position="706"/>
    </location>
</feature>
<dbReference type="AlphaFoldDB" id="A0AAV8VED4"/>
<dbReference type="PROSITE" id="PS50240">
    <property type="entry name" value="TRYPSIN_DOM"/>
    <property type="match status" value="3"/>
</dbReference>
<evidence type="ECO:0000256" key="3">
    <source>
        <dbReference type="ARBA" id="ARBA00023157"/>
    </source>
</evidence>
<dbReference type="GO" id="GO:0004252">
    <property type="term" value="F:serine-type endopeptidase activity"/>
    <property type="evidence" value="ECO:0007669"/>
    <property type="project" value="InterPro"/>
</dbReference>
<dbReference type="CDD" id="cd00190">
    <property type="entry name" value="Tryp_SPc"/>
    <property type="match status" value="2"/>
</dbReference>
<gene>
    <name evidence="6" type="ORF">NQ315_014588</name>
</gene>
<dbReference type="SMART" id="SM00020">
    <property type="entry name" value="Tryp_SPc"/>
    <property type="match status" value="3"/>
</dbReference>
<evidence type="ECO:0000256" key="1">
    <source>
        <dbReference type="ARBA" id="ARBA00022729"/>
    </source>
</evidence>
<keyword evidence="7" id="KW-1185">Reference proteome</keyword>
<reference evidence="6 7" key="1">
    <citation type="journal article" date="2023" name="Insect Mol. Biol.">
        <title>Genome sequencing provides insights into the evolution of gene families encoding plant cell wall-degrading enzymes in longhorned beetles.</title>
        <authorList>
            <person name="Shin N.R."/>
            <person name="Okamura Y."/>
            <person name="Kirsch R."/>
            <person name="Pauchet Y."/>
        </authorList>
    </citation>
    <scope>NUCLEOTIDE SEQUENCE [LARGE SCALE GENOMIC DNA]</scope>
    <source>
        <strain evidence="6">EAD_L_NR</strain>
    </source>
</reference>
<feature type="signal peptide" evidence="4">
    <location>
        <begin position="1"/>
        <end position="30"/>
    </location>
</feature>
<feature type="chain" id="PRO_5043395546" description="Peptidase S1 domain-containing protein" evidence="4">
    <location>
        <begin position="31"/>
        <end position="707"/>
    </location>
</feature>
<dbReference type="FunFam" id="2.40.10.10:FF:000068">
    <property type="entry name" value="transmembrane protease serine 2"/>
    <property type="match status" value="3"/>
</dbReference>
<evidence type="ECO:0000313" key="7">
    <source>
        <dbReference type="Proteomes" id="UP001159042"/>
    </source>
</evidence>
<dbReference type="InterPro" id="IPR001314">
    <property type="entry name" value="Peptidase_S1A"/>
</dbReference>
<feature type="non-terminal residue" evidence="6">
    <location>
        <position position="1"/>
    </location>
</feature>
<dbReference type="SUPFAM" id="SSF50494">
    <property type="entry name" value="Trypsin-like serine proteases"/>
    <property type="match status" value="3"/>
</dbReference>
<dbReference type="PRINTS" id="PR00722">
    <property type="entry name" value="CHYMOTRYPSIN"/>
</dbReference>
<name>A0AAV8VED4_9CUCU</name>
<dbReference type="InterPro" id="IPR001254">
    <property type="entry name" value="Trypsin_dom"/>
</dbReference>
<keyword evidence="3" id="KW-1015">Disulfide bond</keyword>
<dbReference type="Gene3D" id="2.40.10.10">
    <property type="entry name" value="Trypsin-like serine proteases"/>
    <property type="match status" value="5"/>
</dbReference>
<evidence type="ECO:0000256" key="4">
    <source>
        <dbReference type="SAM" id="SignalP"/>
    </source>
</evidence>
<comment type="caution">
    <text evidence="6">The sequence shown here is derived from an EMBL/GenBank/DDBJ whole genome shotgun (WGS) entry which is preliminary data.</text>
</comment>
<keyword evidence="1 4" id="KW-0732">Signal</keyword>
<dbReference type="InterPro" id="IPR018114">
    <property type="entry name" value="TRYPSIN_HIS"/>
</dbReference>
<dbReference type="Proteomes" id="UP001159042">
    <property type="component" value="Unassembled WGS sequence"/>
</dbReference>
<sequence>FLFQTLNMKGIIYLDNLCLLLAVLCSSVSAFAIRNNGINGRIVGGDEVEPHSRPYQAGLIINGESLCSGSLISPNYVLTAAQCTVSASYVEIILGAHNINIQEPSQIRVTSNNIILHEDYMKPDNHSNDISVVKTPSHIVTNNYIQIVRLPQADAGAYDDFVGVLFISQTANMKIIICLQAVLSISLALPSPKLPWNGIQGRNIYVEPVPNHPTVNNNGVNGRIVGGDEVDPHSRPYQAALIINGETFCSGSLISPNYILTAAHCTFSASYVEIILGAHNVSTQESGQLRVTSSSITNHEDYMKPDSHSNDISVIQTPEHIVTNNYIQIVRLAQADAGAYDNFVGVVSGWGTTSLTSSTISQVLLETYHSIIPNTLCSYYSGPSAITSSIMCSWGTGYYPVGPCNGDSGAPLVVGNVQTLNMRVIIYLLDNFSMLLAVLCSSVALPSPQNEIKGGNVYFEPISNHSAVRNNGINGRIIGGDEVEPHSRPYQAGLIINGESLCSGSLISPNYVLTAAQCTVSASYVEIILGAHNINIQEPSQIRVTSSNIIIHEDYMKPDNHSNDISVIKTPSHIVTNNYIQIVRLAQQDDGSYEGYVGALSGWGRASDSNLAMSPVLLEIYLLILDNSDCSQFLEPSLITPRTMCSYKAYQVSGPCTGDFGAPLLVGRTQVGLASFTPASGGCEFSYLSGYSRISYYRPWINYNTDL</sequence>